<feature type="region of interest" description="Disordered" evidence="1">
    <location>
        <begin position="44"/>
        <end position="99"/>
    </location>
</feature>
<name>A0A445AH06_ARAHY</name>
<evidence type="ECO:0000313" key="3">
    <source>
        <dbReference type="EMBL" id="RYR25674.1"/>
    </source>
</evidence>
<keyword evidence="4" id="KW-1185">Reference proteome</keyword>
<accession>A0A445AH06</accession>
<keyword evidence="2" id="KW-1133">Transmembrane helix</keyword>
<evidence type="ECO:0000256" key="2">
    <source>
        <dbReference type="SAM" id="Phobius"/>
    </source>
</evidence>
<gene>
    <name evidence="3" type="ORF">Ahy_B02g059588</name>
</gene>
<feature type="transmembrane region" description="Helical" evidence="2">
    <location>
        <begin position="254"/>
        <end position="276"/>
    </location>
</feature>
<dbReference type="InterPro" id="IPR046955">
    <property type="entry name" value="PHR1-like"/>
</dbReference>
<feature type="compositionally biased region" description="Acidic residues" evidence="1">
    <location>
        <begin position="54"/>
        <end position="73"/>
    </location>
</feature>
<comment type="caution">
    <text evidence="3">The sequence shown here is derived from an EMBL/GenBank/DDBJ whole genome shotgun (WGS) entry which is preliminary data.</text>
</comment>
<organism evidence="3 4">
    <name type="scientific">Arachis hypogaea</name>
    <name type="common">Peanut</name>
    <dbReference type="NCBI Taxonomy" id="3818"/>
    <lineage>
        <taxon>Eukaryota</taxon>
        <taxon>Viridiplantae</taxon>
        <taxon>Streptophyta</taxon>
        <taxon>Embryophyta</taxon>
        <taxon>Tracheophyta</taxon>
        <taxon>Spermatophyta</taxon>
        <taxon>Magnoliopsida</taxon>
        <taxon>eudicotyledons</taxon>
        <taxon>Gunneridae</taxon>
        <taxon>Pentapetalae</taxon>
        <taxon>rosids</taxon>
        <taxon>fabids</taxon>
        <taxon>Fabales</taxon>
        <taxon>Fabaceae</taxon>
        <taxon>Papilionoideae</taxon>
        <taxon>50 kb inversion clade</taxon>
        <taxon>dalbergioids sensu lato</taxon>
        <taxon>Dalbergieae</taxon>
        <taxon>Pterocarpus clade</taxon>
        <taxon>Arachis</taxon>
    </lineage>
</organism>
<keyword evidence="2" id="KW-0812">Transmembrane</keyword>
<protein>
    <submittedName>
        <fullName evidence="3">Uncharacterized protein</fullName>
    </submittedName>
</protein>
<sequence length="374" mass="42577">MFNVRNAVGVPSLFSDLSSLYNHPGKEVAARVVMIMRVENSFDMNEGTTMSDDEKLEEENNNEAKEEEEDNNEEGNSTNPSSNSTASREGKRGSGVRQYVRSKMPRVRWTPNLHLSFVHAIQRLEGQESKSRKQLSVQSSFAEAAQLLKPASATMTDRPQARSVFEISVQIWQARYRFHRASKYYKRLKVISKILEPVQFCVGTSSLVVPGPSALILDISLDIEVRVNIARPNILQMQPLPYNIRKGELMLFEIMNSFLFSVFSFKDVLFHLYYIILARKHILKYLFLSNSLIVLWPLLLNRLQSELMALMMSGDSGISAFPEEDNILCWKGTITGSKDLCLKELSISCHFRFPMITLLRLQKSNLKAPASIQM</sequence>
<dbReference type="GO" id="GO:0003700">
    <property type="term" value="F:DNA-binding transcription factor activity"/>
    <property type="evidence" value="ECO:0007669"/>
    <property type="project" value="InterPro"/>
</dbReference>
<reference evidence="3 4" key="1">
    <citation type="submission" date="2019-01" db="EMBL/GenBank/DDBJ databases">
        <title>Sequencing of cultivated peanut Arachis hypogaea provides insights into genome evolution and oil improvement.</title>
        <authorList>
            <person name="Chen X."/>
        </authorList>
    </citation>
    <scope>NUCLEOTIDE SEQUENCE [LARGE SCALE GENOMIC DNA]</scope>
    <source>
        <strain evidence="4">cv. Fuhuasheng</strain>
        <tissue evidence="3">Leaves</tissue>
    </source>
</reference>
<feature type="compositionally biased region" description="Low complexity" evidence="1">
    <location>
        <begin position="74"/>
        <end position="87"/>
    </location>
</feature>
<dbReference type="SUPFAM" id="SSF54495">
    <property type="entry name" value="UBC-like"/>
    <property type="match status" value="1"/>
</dbReference>
<feature type="transmembrane region" description="Helical" evidence="2">
    <location>
        <begin position="282"/>
        <end position="303"/>
    </location>
</feature>
<dbReference type="PANTHER" id="PTHR31314">
    <property type="entry name" value="MYB FAMILY TRANSCRIPTION FACTOR PHL7-LIKE"/>
    <property type="match status" value="1"/>
</dbReference>
<proteinExistence type="predicted"/>
<dbReference type="PANTHER" id="PTHR31314:SF128">
    <property type="entry name" value="OS11G0106100 PROTEIN"/>
    <property type="match status" value="1"/>
</dbReference>
<keyword evidence="2" id="KW-0472">Membrane</keyword>
<dbReference type="AlphaFoldDB" id="A0A445AH06"/>
<dbReference type="InterPro" id="IPR016135">
    <property type="entry name" value="UBQ-conjugating_enzyme/RWD"/>
</dbReference>
<evidence type="ECO:0000256" key="1">
    <source>
        <dbReference type="SAM" id="MobiDB-lite"/>
    </source>
</evidence>
<dbReference type="Proteomes" id="UP000289738">
    <property type="component" value="Chromosome B02"/>
</dbReference>
<dbReference type="EMBL" id="SDMP01000012">
    <property type="protein sequence ID" value="RYR25674.1"/>
    <property type="molecule type" value="Genomic_DNA"/>
</dbReference>
<evidence type="ECO:0000313" key="4">
    <source>
        <dbReference type="Proteomes" id="UP000289738"/>
    </source>
</evidence>
<dbReference type="Gene3D" id="3.10.110.10">
    <property type="entry name" value="Ubiquitin Conjugating Enzyme"/>
    <property type="match status" value="1"/>
</dbReference>
<dbReference type="Gene3D" id="1.10.10.60">
    <property type="entry name" value="Homeodomain-like"/>
    <property type="match status" value="1"/>
</dbReference>